<sequence>MKRLVLILLCLIPVSLQAQEGFPGRAKYPQVPFIELLTLYQERDQTIIIDARSPYEFHTLRIKNAVNVPLVLSPKKFKDEITALSEANPGKKIVFYCNGHKCMKSYKAARRVLVYMDLKNVYAFDAGIFDWAQTYPDESLLLGRVLGDPAGLISKAAFKKHVLPAKKFIQSADASVEILDIRDRIERDGFYIFSGEEKSISLNTQEKDKLDRFMKKIRREDKTLYVYDMVGKQVRWFQYYIESEKIKNYYFMEGGADAFFSIPLSELVD</sequence>
<evidence type="ECO:0000313" key="2">
    <source>
        <dbReference type="EMBL" id="VAW61130.1"/>
    </source>
</evidence>
<reference evidence="2" key="1">
    <citation type="submission" date="2018-06" db="EMBL/GenBank/DDBJ databases">
        <authorList>
            <person name="Zhirakovskaya E."/>
        </authorList>
    </citation>
    <scope>NUCLEOTIDE SEQUENCE</scope>
</reference>
<evidence type="ECO:0000259" key="1">
    <source>
        <dbReference type="PROSITE" id="PS50206"/>
    </source>
</evidence>
<gene>
    <name evidence="2" type="ORF">MNBD_GAMMA10-2686</name>
</gene>
<dbReference type="EMBL" id="UOFJ01000024">
    <property type="protein sequence ID" value="VAW61130.1"/>
    <property type="molecule type" value="Genomic_DNA"/>
</dbReference>
<organism evidence="2">
    <name type="scientific">hydrothermal vent metagenome</name>
    <dbReference type="NCBI Taxonomy" id="652676"/>
    <lineage>
        <taxon>unclassified sequences</taxon>
        <taxon>metagenomes</taxon>
        <taxon>ecological metagenomes</taxon>
    </lineage>
</organism>
<dbReference type="Gene3D" id="3.40.250.10">
    <property type="entry name" value="Rhodanese-like domain"/>
    <property type="match status" value="1"/>
</dbReference>
<name>A0A3B0X980_9ZZZZ</name>
<dbReference type="Pfam" id="PF00581">
    <property type="entry name" value="Rhodanese"/>
    <property type="match status" value="1"/>
</dbReference>
<dbReference type="SUPFAM" id="SSF52821">
    <property type="entry name" value="Rhodanese/Cell cycle control phosphatase"/>
    <property type="match status" value="2"/>
</dbReference>
<dbReference type="CDD" id="cd00158">
    <property type="entry name" value="RHOD"/>
    <property type="match status" value="1"/>
</dbReference>
<dbReference type="PROSITE" id="PS50206">
    <property type="entry name" value="RHODANESE_3"/>
    <property type="match status" value="1"/>
</dbReference>
<dbReference type="AlphaFoldDB" id="A0A3B0X980"/>
<dbReference type="InterPro" id="IPR036873">
    <property type="entry name" value="Rhodanese-like_dom_sf"/>
</dbReference>
<proteinExistence type="predicted"/>
<dbReference type="InterPro" id="IPR001763">
    <property type="entry name" value="Rhodanese-like_dom"/>
</dbReference>
<accession>A0A3B0X980</accession>
<protein>
    <recommendedName>
        <fullName evidence="1">Rhodanese domain-containing protein</fullName>
    </recommendedName>
</protein>
<feature type="domain" description="Rhodanese" evidence="1">
    <location>
        <begin position="42"/>
        <end position="140"/>
    </location>
</feature>
<dbReference type="SMART" id="SM00450">
    <property type="entry name" value="RHOD"/>
    <property type="match status" value="2"/>
</dbReference>